<evidence type="ECO:0000313" key="3">
    <source>
        <dbReference type="EMBL" id="VAW97786.1"/>
    </source>
</evidence>
<dbReference type="EMBL" id="UOFU01000130">
    <property type="protein sequence ID" value="VAW97786.1"/>
    <property type="molecule type" value="Genomic_DNA"/>
</dbReference>
<dbReference type="AlphaFoldDB" id="A0A3B1AYA4"/>
<name>A0A3B1AYA4_9ZZZZ</name>
<evidence type="ECO:0000256" key="2">
    <source>
        <dbReference type="SAM" id="Phobius"/>
    </source>
</evidence>
<accession>A0A3B1AYA4</accession>
<protein>
    <submittedName>
        <fullName evidence="3">Uncharacterized protein</fullName>
    </submittedName>
</protein>
<feature type="transmembrane region" description="Helical" evidence="2">
    <location>
        <begin position="48"/>
        <end position="67"/>
    </location>
</feature>
<keyword evidence="2" id="KW-1133">Transmembrane helix</keyword>
<keyword evidence="2" id="KW-0472">Membrane</keyword>
<reference evidence="3" key="1">
    <citation type="submission" date="2018-06" db="EMBL/GenBank/DDBJ databases">
        <authorList>
            <person name="Zhirakovskaya E."/>
        </authorList>
    </citation>
    <scope>NUCLEOTIDE SEQUENCE</scope>
</reference>
<organism evidence="3">
    <name type="scientific">hydrothermal vent metagenome</name>
    <dbReference type="NCBI Taxonomy" id="652676"/>
    <lineage>
        <taxon>unclassified sequences</taxon>
        <taxon>metagenomes</taxon>
        <taxon>ecological metagenomes</taxon>
    </lineage>
</organism>
<sequence>MNGTKDRKERISCPKSGTWGSSSQDLVRLSTLLIESSKDYALKYDRNISIYALAGIPVLFSALRALLLEANNGMYGRGKSESKLHDLNKINELKFVDKYYNLGNDALENLRLAYEVRNEIVHPSHMPAGTPDGTPEYLSVLRKRGLLQSGIWLDQLQSHKLILWIAEVIKNVASKVLEEHHADQESKQDHLCSWSRYKMSKL</sequence>
<gene>
    <name evidence="3" type="ORF">MNBD_GAMMA20-1253</name>
</gene>
<feature type="region of interest" description="Disordered" evidence="1">
    <location>
        <begin position="1"/>
        <end position="22"/>
    </location>
</feature>
<proteinExistence type="predicted"/>
<evidence type="ECO:0000256" key="1">
    <source>
        <dbReference type="SAM" id="MobiDB-lite"/>
    </source>
</evidence>
<keyword evidence="2" id="KW-0812">Transmembrane</keyword>
<feature type="compositionally biased region" description="Basic and acidic residues" evidence="1">
    <location>
        <begin position="1"/>
        <end position="12"/>
    </location>
</feature>